<dbReference type="AlphaFoldDB" id="A0A0E0DD75"/>
<feature type="region of interest" description="Disordered" evidence="1">
    <location>
        <begin position="43"/>
        <end position="101"/>
    </location>
</feature>
<feature type="compositionally biased region" description="Basic residues" evidence="1">
    <location>
        <begin position="64"/>
        <end position="75"/>
    </location>
</feature>
<proteinExistence type="predicted"/>
<protein>
    <submittedName>
        <fullName evidence="2">Uncharacterized protein</fullName>
    </submittedName>
</protein>
<organism evidence="2">
    <name type="scientific">Oryza meridionalis</name>
    <dbReference type="NCBI Taxonomy" id="40149"/>
    <lineage>
        <taxon>Eukaryota</taxon>
        <taxon>Viridiplantae</taxon>
        <taxon>Streptophyta</taxon>
        <taxon>Embryophyta</taxon>
        <taxon>Tracheophyta</taxon>
        <taxon>Spermatophyta</taxon>
        <taxon>Magnoliopsida</taxon>
        <taxon>Liliopsida</taxon>
        <taxon>Poales</taxon>
        <taxon>Poaceae</taxon>
        <taxon>BOP clade</taxon>
        <taxon>Oryzoideae</taxon>
        <taxon>Oryzeae</taxon>
        <taxon>Oryzinae</taxon>
        <taxon>Oryza</taxon>
    </lineage>
</organism>
<dbReference type="Proteomes" id="UP000008021">
    <property type="component" value="Chromosome 4"/>
</dbReference>
<dbReference type="HOGENOM" id="CLU_2296200_0_0_1"/>
<name>A0A0E0DD75_9ORYZ</name>
<evidence type="ECO:0000313" key="3">
    <source>
        <dbReference type="Proteomes" id="UP000008021"/>
    </source>
</evidence>
<evidence type="ECO:0000256" key="1">
    <source>
        <dbReference type="SAM" id="MobiDB-lite"/>
    </source>
</evidence>
<dbReference type="EnsemblPlants" id="OMERI04G08970.1">
    <property type="protein sequence ID" value="OMERI04G08970.1"/>
    <property type="gene ID" value="OMERI04G08970"/>
</dbReference>
<feature type="region of interest" description="Disordered" evidence="1">
    <location>
        <begin position="1"/>
        <end position="24"/>
    </location>
</feature>
<reference evidence="2" key="1">
    <citation type="submission" date="2015-04" db="UniProtKB">
        <authorList>
            <consortium name="EnsemblPlants"/>
        </authorList>
    </citation>
    <scope>IDENTIFICATION</scope>
</reference>
<accession>A0A0E0DD75</accession>
<dbReference type="Gramene" id="OMERI04G08970.1">
    <property type="protein sequence ID" value="OMERI04G08970.1"/>
    <property type="gene ID" value="OMERI04G08970"/>
</dbReference>
<sequence>MSSRKQTDAVTIEHTGAAGGVPSPFVLDNSSPVADLATATTDPRWWHPFPERDGSTATVGTSRARIRAARGRRSRQWWPEGGGYRDGGGLRAVAAPRGRRL</sequence>
<feature type="compositionally biased region" description="Gly residues" evidence="1">
    <location>
        <begin position="80"/>
        <end position="90"/>
    </location>
</feature>
<reference evidence="2" key="2">
    <citation type="submission" date="2018-05" db="EMBL/GenBank/DDBJ databases">
        <title>OmerRS3 (Oryza meridionalis Reference Sequence Version 3).</title>
        <authorList>
            <person name="Zhang J."/>
            <person name="Kudrna D."/>
            <person name="Lee S."/>
            <person name="Talag J."/>
            <person name="Welchert J."/>
            <person name="Wing R.A."/>
        </authorList>
    </citation>
    <scope>NUCLEOTIDE SEQUENCE [LARGE SCALE GENOMIC DNA]</scope>
    <source>
        <strain evidence="2">cv. OR44</strain>
    </source>
</reference>
<keyword evidence="3" id="KW-1185">Reference proteome</keyword>
<evidence type="ECO:0000313" key="2">
    <source>
        <dbReference type="EnsemblPlants" id="OMERI04G08970.1"/>
    </source>
</evidence>